<dbReference type="InterPro" id="IPR036097">
    <property type="entry name" value="HisK_dim/P_sf"/>
</dbReference>
<keyword evidence="11" id="KW-0472">Membrane</keyword>
<name>A0A1H4N1Q6_9MICO</name>
<comment type="catalytic activity">
    <reaction evidence="1">
        <text>ATP + protein L-histidine = ADP + protein N-phospho-L-histidine.</text>
        <dbReference type="EC" id="2.7.13.3"/>
    </reaction>
</comment>
<feature type="transmembrane region" description="Helical" evidence="11">
    <location>
        <begin position="147"/>
        <end position="166"/>
    </location>
</feature>
<evidence type="ECO:0000256" key="3">
    <source>
        <dbReference type="ARBA" id="ARBA00012438"/>
    </source>
</evidence>
<evidence type="ECO:0000256" key="6">
    <source>
        <dbReference type="ARBA" id="ARBA00022741"/>
    </source>
</evidence>
<dbReference type="PANTHER" id="PTHR42878:SF7">
    <property type="entry name" value="SENSOR HISTIDINE KINASE GLRK"/>
    <property type="match status" value="1"/>
</dbReference>
<proteinExistence type="predicted"/>
<keyword evidence="14" id="KW-1185">Reference proteome</keyword>
<evidence type="ECO:0000313" key="14">
    <source>
        <dbReference type="Proteomes" id="UP000199183"/>
    </source>
</evidence>
<dbReference type="SMART" id="SM00387">
    <property type="entry name" value="HATPase_c"/>
    <property type="match status" value="1"/>
</dbReference>
<dbReference type="InterPro" id="IPR036890">
    <property type="entry name" value="HATPase_C_sf"/>
</dbReference>
<keyword evidence="6" id="KW-0547">Nucleotide-binding</keyword>
<dbReference type="Proteomes" id="UP000199183">
    <property type="component" value="Unassembled WGS sequence"/>
</dbReference>
<dbReference type="OrthoDB" id="9757990at2"/>
<dbReference type="Pfam" id="PF02518">
    <property type="entry name" value="HATPase_c"/>
    <property type="match status" value="1"/>
</dbReference>
<dbReference type="EC" id="2.7.13.3" evidence="3"/>
<keyword evidence="9" id="KW-0902">Two-component regulatory system</keyword>
<dbReference type="SUPFAM" id="SSF47384">
    <property type="entry name" value="Homodimeric domain of signal transducing histidine kinase"/>
    <property type="match status" value="1"/>
</dbReference>
<keyword evidence="8" id="KW-0067">ATP-binding</keyword>
<dbReference type="InterPro" id="IPR003594">
    <property type="entry name" value="HATPase_dom"/>
</dbReference>
<gene>
    <name evidence="13" type="ORF">SAMN04489806_2055</name>
</gene>
<feature type="domain" description="Histidine kinase" evidence="12">
    <location>
        <begin position="315"/>
        <end position="528"/>
    </location>
</feature>
<reference evidence="13 14" key="1">
    <citation type="submission" date="2016-10" db="EMBL/GenBank/DDBJ databases">
        <authorList>
            <person name="de Groot N.N."/>
        </authorList>
    </citation>
    <scope>NUCLEOTIDE SEQUENCE [LARGE SCALE GENOMIC DNA]</scope>
    <source>
        <strain evidence="13 14">DSM 21799</strain>
    </source>
</reference>
<dbReference type="InterPro" id="IPR003661">
    <property type="entry name" value="HisK_dim/P_dom"/>
</dbReference>
<evidence type="ECO:0000256" key="5">
    <source>
        <dbReference type="ARBA" id="ARBA00022679"/>
    </source>
</evidence>
<dbReference type="InterPro" id="IPR050351">
    <property type="entry name" value="BphY/WalK/GraS-like"/>
</dbReference>
<evidence type="ECO:0000256" key="11">
    <source>
        <dbReference type="SAM" id="Phobius"/>
    </source>
</evidence>
<dbReference type="InterPro" id="IPR004358">
    <property type="entry name" value="Sig_transdc_His_kin-like_C"/>
</dbReference>
<evidence type="ECO:0000256" key="7">
    <source>
        <dbReference type="ARBA" id="ARBA00022777"/>
    </source>
</evidence>
<protein>
    <recommendedName>
        <fullName evidence="10">Sensor-like histidine kinase SenX3</fullName>
        <ecNumber evidence="3">2.7.13.3</ecNumber>
    </recommendedName>
</protein>
<dbReference type="EMBL" id="FNRY01000001">
    <property type="protein sequence ID" value="SEB89199.1"/>
    <property type="molecule type" value="Genomic_DNA"/>
</dbReference>
<feature type="transmembrane region" description="Helical" evidence="11">
    <location>
        <begin position="80"/>
        <end position="97"/>
    </location>
</feature>
<keyword evidence="4" id="KW-0597">Phosphoprotein</keyword>
<dbReference type="RefSeq" id="WP_091183539.1">
    <property type="nucleotide sequence ID" value="NZ_FNRY01000001.1"/>
</dbReference>
<evidence type="ECO:0000256" key="10">
    <source>
        <dbReference type="ARBA" id="ARBA00039401"/>
    </source>
</evidence>
<dbReference type="PROSITE" id="PS50109">
    <property type="entry name" value="HIS_KIN"/>
    <property type="match status" value="1"/>
</dbReference>
<keyword evidence="11" id="KW-1133">Transmembrane helix</keyword>
<sequence length="528" mass="56083">MSTDVTDYHDEVWAPGSARVALIFQPTFAVLIALVCLFAALADVSVLTDAAALSAIVLVAAGLVAALVGEHHAGPRSWRAALPIANFMAVILLGLATRDGMQAIGILAVLPAFWLALFPSAILTVVVIVLTLGLVDPSAIGDPASRAVAVLTPLVVLLVALTVRLLRTRITRLADREQAASELIDRIIDTVDIGIVAVDRHGTEVLANATVRNHPLLARDGGSVIDLEKHGLLYEQDRHTPVPEGAGPVARAMGGEAFSNVVYWVGPPEARQHAILVSADTLHDRNGEFSGAVFAFDEVTEYIETLRATDDFVGTVSHEFRTPLTSIVGYLELIGEVSPRPSAEVTLYLDVIGRNVDRLRRLVENLLEAGAEPTESRFAPEPLDEIVRAACERAEQSAAARGIRLEIDAADAPTVRTDAAKLGLALDALLENAVKFSDDGESVRVTAAESATGGTVTIEDTGIGIPRREQHMLGTRFFRGINARDGAFQGTGLGFARADELVRGVRGSLVVRSAENAGTTVTLTLPRD</sequence>
<dbReference type="Gene3D" id="3.30.565.10">
    <property type="entry name" value="Histidine kinase-like ATPase, C-terminal domain"/>
    <property type="match status" value="1"/>
</dbReference>
<dbReference type="InterPro" id="IPR005467">
    <property type="entry name" value="His_kinase_dom"/>
</dbReference>
<accession>A0A1H4N1Q6</accession>
<keyword evidence="7 13" id="KW-0418">Kinase</keyword>
<dbReference type="GO" id="GO:0005886">
    <property type="term" value="C:plasma membrane"/>
    <property type="evidence" value="ECO:0007669"/>
    <property type="project" value="UniProtKB-SubCell"/>
</dbReference>
<evidence type="ECO:0000256" key="1">
    <source>
        <dbReference type="ARBA" id="ARBA00000085"/>
    </source>
</evidence>
<dbReference type="STRING" id="640635.SAMN04489806_2055"/>
<dbReference type="GO" id="GO:0005524">
    <property type="term" value="F:ATP binding"/>
    <property type="evidence" value="ECO:0007669"/>
    <property type="project" value="UniProtKB-KW"/>
</dbReference>
<dbReference type="SMART" id="SM00388">
    <property type="entry name" value="HisKA"/>
    <property type="match status" value="1"/>
</dbReference>
<dbReference type="AlphaFoldDB" id="A0A1H4N1Q6"/>
<keyword evidence="5" id="KW-0808">Transferase</keyword>
<dbReference type="GO" id="GO:0000156">
    <property type="term" value="F:phosphorelay response regulator activity"/>
    <property type="evidence" value="ECO:0007669"/>
    <property type="project" value="TreeGrafter"/>
</dbReference>
<feature type="transmembrane region" description="Helical" evidence="11">
    <location>
        <begin position="20"/>
        <end position="41"/>
    </location>
</feature>
<dbReference type="GO" id="GO:0030295">
    <property type="term" value="F:protein kinase activator activity"/>
    <property type="evidence" value="ECO:0007669"/>
    <property type="project" value="TreeGrafter"/>
</dbReference>
<evidence type="ECO:0000259" key="12">
    <source>
        <dbReference type="PROSITE" id="PS50109"/>
    </source>
</evidence>
<evidence type="ECO:0000256" key="8">
    <source>
        <dbReference type="ARBA" id="ARBA00022840"/>
    </source>
</evidence>
<keyword evidence="11" id="KW-0812">Transmembrane</keyword>
<dbReference type="Pfam" id="PF00512">
    <property type="entry name" value="HisKA"/>
    <property type="match status" value="1"/>
</dbReference>
<evidence type="ECO:0000256" key="9">
    <source>
        <dbReference type="ARBA" id="ARBA00023012"/>
    </source>
</evidence>
<dbReference type="CDD" id="cd00082">
    <property type="entry name" value="HisKA"/>
    <property type="match status" value="1"/>
</dbReference>
<evidence type="ECO:0000256" key="4">
    <source>
        <dbReference type="ARBA" id="ARBA00022553"/>
    </source>
</evidence>
<dbReference type="Gene3D" id="3.30.450.20">
    <property type="entry name" value="PAS domain"/>
    <property type="match status" value="1"/>
</dbReference>
<dbReference type="GO" id="GO:0000155">
    <property type="term" value="F:phosphorelay sensor kinase activity"/>
    <property type="evidence" value="ECO:0007669"/>
    <property type="project" value="InterPro"/>
</dbReference>
<dbReference type="GO" id="GO:0007234">
    <property type="term" value="P:osmosensory signaling via phosphorelay pathway"/>
    <property type="evidence" value="ECO:0007669"/>
    <property type="project" value="TreeGrafter"/>
</dbReference>
<dbReference type="SUPFAM" id="SSF55874">
    <property type="entry name" value="ATPase domain of HSP90 chaperone/DNA topoisomerase II/histidine kinase"/>
    <property type="match status" value="1"/>
</dbReference>
<evidence type="ECO:0000256" key="2">
    <source>
        <dbReference type="ARBA" id="ARBA00004236"/>
    </source>
</evidence>
<dbReference type="Gene3D" id="1.10.287.130">
    <property type="match status" value="1"/>
</dbReference>
<dbReference type="PANTHER" id="PTHR42878">
    <property type="entry name" value="TWO-COMPONENT HISTIDINE KINASE"/>
    <property type="match status" value="1"/>
</dbReference>
<feature type="transmembrane region" description="Helical" evidence="11">
    <location>
        <begin position="50"/>
        <end position="68"/>
    </location>
</feature>
<evidence type="ECO:0000313" key="13">
    <source>
        <dbReference type="EMBL" id="SEB89199.1"/>
    </source>
</evidence>
<organism evidence="13 14">
    <name type="scientific">Paramicrobacterium humi</name>
    <dbReference type="NCBI Taxonomy" id="640635"/>
    <lineage>
        <taxon>Bacteria</taxon>
        <taxon>Bacillati</taxon>
        <taxon>Actinomycetota</taxon>
        <taxon>Actinomycetes</taxon>
        <taxon>Micrococcales</taxon>
        <taxon>Microbacteriaceae</taxon>
        <taxon>Paramicrobacterium</taxon>
    </lineage>
</organism>
<comment type="subcellular location">
    <subcellularLocation>
        <location evidence="2">Cell membrane</location>
    </subcellularLocation>
</comment>
<feature type="transmembrane region" description="Helical" evidence="11">
    <location>
        <begin position="104"/>
        <end position="135"/>
    </location>
</feature>
<dbReference type="PRINTS" id="PR00344">
    <property type="entry name" value="BCTRLSENSOR"/>
</dbReference>